<dbReference type="PANTHER" id="PTHR43861:SF1">
    <property type="entry name" value="TRANS-ACONITATE 2-METHYLTRANSFERASE"/>
    <property type="match status" value="1"/>
</dbReference>
<dbReference type="Gene3D" id="3.40.50.150">
    <property type="entry name" value="Vaccinia Virus protein VP39"/>
    <property type="match status" value="1"/>
</dbReference>
<dbReference type="EC" id="2.1.1.222" evidence="1"/>
<proteinExistence type="predicted"/>
<dbReference type="EMBL" id="JBHSCX010000005">
    <property type="protein sequence ID" value="MFC4362247.1"/>
    <property type="molecule type" value="Genomic_DNA"/>
</dbReference>
<dbReference type="RefSeq" id="WP_290265530.1">
    <property type="nucleotide sequence ID" value="NZ_JAUFQG010000006.1"/>
</dbReference>
<gene>
    <name evidence="1" type="ORF">ACFOX3_08035</name>
</gene>
<accession>A0ABV8V5R6</accession>
<dbReference type="Pfam" id="PF13489">
    <property type="entry name" value="Methyltransf_23"/>
    <property type="match status" value="1"/>
</dbReference>
<dbReference type="GO" id="GO:0032259">
    <property type="term" value="P:methylation"/>
    <property type="evidence" value="ECO:0007669"/>
    <property type="project" value="UniProtKB-KW"/>
</dbReference>
<dbReference type="PANTHER" id="PTHR43861">
    <property type="entry name" value="TRANS-ACONITATE 2-METHYLTRANSFERASE-RELATED"/>
    <property type="match status" value="1"/>
</dbReference>
<dbReference type="GO" id="GO:0102208">
    <property type="term" value="F:2-polyprenyl-6-hydroxyphenol methylase activity"/>
    <property type="evidence" value="ECO:0007669"/>
    <property type="project" value="UniProtKB-EC"/>
</dbReference>
<dbReference type="EC" id="2.1.1.64" evidence="1"/>
<keyword evidence="2" id="KW-1185">Reference proteome</keyword>
<evidence type="ECO:0000313" key="1">
    <source>
        <dbReference type="EMBL" id="MFC4362247.1"/>
    </source>
</evidence>
<protein>
    <submittedName>
        <fullName evidence="1">Class I SAM-dependent methyltransferase</fullName>
        <ecNumber evidence="1">2.1.1.222</ecNumber>
        <ecNumber evidence="1">2.1.1.64</ecNumber>
    </submittedName>
</protein>
<keyword evidence="1" id="KW-0489">Methyltransferase</keyword>
<organism evidence="1 2">
    <name type="scientific">Simiduia curdlanivorans</name>
    <dbReference type="NCBI Taxonomy" id="1492769"/>
    <lineage>
        <taxon>Bacteria</taxon>
        <taxon>Pseudomonadati</taxon>
        <taxon>Pseudomonadota</taxon>
        <taxon>Gammaproteobacteria</taxon>
        <taxon>Cellvibrionales</taxon>
        <taxon>Cellvibrionaceae</taxon>
        <taxon>Simiduia</taxon>
    </lineage>
</organism>
<reference evidence="2" key="1">
    <citation type="journal article" date="2019" name="Int. J. Syst. Evol. Microbiol.">
        <title>The Global Catalogue of Microorganisms (GCM) 10K type strain sequencing project: providing services to taxonomists for standard genome sequencing and annotation.</title>
        <authorList>
            <consortium name="The Broad Institute Genomics Platform"/>
            <consortium name="The Broad Institute Genome Sequencing Center for Infectious Disease"/>
            <person name="Wu L."/>
            <person name="Ma J."/>
        </authorList>
    </citation>
    <scope>NUCLEOTIDE SEQUENCE [LARGE SCALE GENOMIC DNA]</scope>
    <source>
        <strain evidence="2">CECT 8570</strain>
    </source>
</reference>
<dbReference type="Proteomes" id="UP001595840">
    <property type="component" value="Unassembled WGS sequence"/>
</dbReference>
<name>A0ABV8V5R6_9GAMM</name>
<dbReference type="SUPFAM" id="SSF53335">
    <property type="entry name" value="S-adenosyl-L-methionine-dependent methyltransferases"/>
    <property type="match status" value="1"/>
</dbReference>
<dbReference type="GO" id="GO:0061542">
    <property type="term" value="F:3-demethylubiquinol 3-O-methyltransferase activity"/>
    <property type="evidence" value="ECO:0007669"/>
    <property type="project" value="UniProtKB-EC"/>
</dbReference>
<sequence length="224" mass="24580">MKISPEQQIITSWQLNVKPWVAAIAKGEIESRVLVTNTAIVDAINACKPKTLLDVGCGEGWLVRALAANGIDALGVDVIPAFIEIASKHGLGRFREMSYEQTSFTALQEAFDLVVCNFSLLGENSVHHLFQHIPSLLNPKGRLVVQTLHPIAGCGAAAYKDGWREGSWAGFNSDFCAPAPWYFRTLETWKALFAHNGFTIVNTIEPRALDSCQPLSIIFDAELI</sequence>
<evidence type="ECO:0000313" key="2">
    <source>
        <dbReference type="Proteomes" id="UP001595840"/>
    </source>
</evidence>
<comment type="caution">
    <text evidence="1">The sequence shown here is derived from an EMBL/GenBank/DDBJ whole genome shotgun (WGS) entry which is preliminary data.</text>
</comment>
<dbReference type="InterPro" id="IPR029063">
    <property type="entry name" value="SAM-dependent_MTases_sf"/>
</dbReference>
<dbReference type="CDD" id="cd02440">
    <property type="entry name" value="AdoMet_MTases"/>
    <property type="match status" value="1"/>
</dbReference>
<keyword evidence="1" id="KW-0808">Transferase</keyword>